<keyword evidence="1" id="KW-0472">Membrane</keyword>
<keyword evidence="4" id="KW-1185">Reference proteome</keyword>
<evidence type="ECO:0000256" key="1">
    <source>
        <dbReference type="SAM" id="Phobius"/>
    </source>
</evidence>
<evidence type="ECO:0000256" key="2">
    <source>
        <dbReference type="SAM" id="SignalP"/>
    </source>
</evidence>
<keyword evidence="1" id="KW-1133">Transmembrane helix</keyword>
<dbReference type="AlphaFoldDB" id="A0ABD0L884"/>
<sequence>MAATSVLLALLSFVTGAVGWKCAKYRHYFSQQPDYIECLWDCCGNSFNRHCCAPIGIIVGCAICAAVVLAAIILCLCCFWRRRRHYGSAPGLFHHRKPSSFPPAQRPPPQSVALYVQSFLVSMFAACMEIIALDGNEV</sequence>
<keyword evidence="1" id="KW-0812">Transmembrane</keyword>
<comment type="caution">
    <text evidence="3">The sequence shown here is derived from an EMBL/GenBank/DDBJ whole genome shotgun (WGS) entry which is preliminary data.</text>
</comment>
<name>A0ABD0L884_9CAEN</name>
<keyword evidence="2" id="KW-0732">Signal</keyword>
<accession>A0ABD0L884</accession>
<reference evidence="3 4" key="1">
    <citation type="journal article" date="2023" name="Sci. Data">
        <title>Genome assembly of the Korean intertidal mud-creeper Batillaria attramentaria.</title>
        <authorList>
            <person name="Patra A.K."/>
            <person name="Ho P.T."/>
            <person name="Jun S."/>
            <person name="Lee S.J."/>
            <person name="Kim Y."/>
            <person name="Won Y.J."/>
        </authorList>
    </citation>
    <scope>NUCLEOTIDE SEQUENCE [LARGE SCALE GENOMIC DNA]</scope>
    <source>
        <strain evidence="3">Wonlab-2016</strain>
    </source>
</reference>
<dbReference type="Proteomes" id="UP001519460">
    <property type="component" value="Unassembled WGS sequence"/>
</dbReference>
<protein>
    <submittedName>
        <fullName evidence="3">Uncharacterized protein</fullName>
    </submittedName>
</protein>
<evidence type="ECO:0000313" key="3">
    <source>
        <dbReference type="EMBL" id="KAK7495562.1"/>
    </source>
</evidence>
<dbReference type="EMBL" id="JACVVK020000074">
    <property type="protein sequence ID" value="KAK7495562.1"/>
    <property type="molecule type" value="Genomic_DNA"/>
</dbReference>
<gene>
    <name evidence="3" type="ORF">BaRGS_00013260</name>
</gene>
<feature type="signal peptide" evidence="2">
    <location>
        <begin position="1"/>
        <end position="19"/>
    </location>
</feature>
<evidence type="ECO:0000313" key="4">
    <source>
        <dbReference type="Proteomes" id="UP001519460"/>
    </source>
</evidence>
<organism evidence="3 4">
    <name type="scientific">Batillaria attramentaria</name>
    <dbReference type="NCBI Taxonomy" id="370345"/>
    <lineage>
        <taxon>Eukaryota</taxon>
        <taxon>Metazoa</taxon>
        <taxon>Spiralia</taxon>
        <taxon>Lophotrochozoa</taxon>
        <taxon>Mollusca</taxon>
        <taxon>Gastropoda</taxon>
        <taxon>Caenogastropoda</taxon>
        <taxon>Sorbeoconcha</taxon>
        <taxon>Cerithioidea</taxon>
        <taxon>Batillariidae</taxon>
        <taxon>Batillaria</taxon>
    </lineage>
</organism>
<feature type="chain" id="PRO_5044756261" evidence="2">
    <location>
        <begin position="20"/>
        <end position="138"/>
    </location>
</feature>
<feature type="transmembrane region" description="Helical" evidence="1">
    <location>
        <begin position="55"/>
        <end position="80"/>
    </location>
</feature>
<proteinExistence type="predicted"/>
<feature type="transmembrane region" description="Helical" evidence="1">
    <location>
        <begin position="112"/>
        <end position="133"/>
    </location>
</feature>